<dbReference type="STRING" id="1544798.LH29_01245"/>
<dbReference type="EMBL" id="JRHC01000001">
    <property type="protein sequence ID" value="KJF44182.1"/>
    <property type="molecule type" value="Genomic_DNA"/>
</dbReference>
<protein>
    <recommendedName>
        <fullName evidence="1">N-acetyltransferase domain-containing protein</fullName>
    </recommendedName>
</protein>
<sequence length="278" mass="31231">MQFHTLENQSIQELSKLFNAAFADYLVKIEMTPESLQDKFDSENVSLEHSVGIFSQGKPVGFIFHALRDSASGKMAYNAGTGVIPEFRGKNATVQLYEFILPKLAKSGVNEVVLEVIDRNTPAIRSYKKVGFTVLSELECLKGYPDISKPKDSLIVKESTERFIPPERFWDWQPTWQNTTQTILQSGQYKTWSIYGDNTQIAYLTGNPDSGKIAQFAVDPAHRWKGLGTSLFCHFAGLASNTPMVINVADQSGQTQDFLKAIGMTPFLRQYKMKLILK</sequence>
<feature type="domain" description="N-acetyltransferase" evidence="1">
    <location>
        <begin position="1"/>
        <end position="152"/>
    </location>
</feature>
<dbReference type="PANTHER" id="PTHR43617">
    <property type="entry name" value="L-AMINO ACID N-ACETYLTRANSFERASE"/>
    <property type="match status" value="1"/>
</dbReference>
<dbReference type="SUPFAM" id="SSF55729">
    <property type="entry name" value="Acyl-CoA N-acyltransferases (Nat)"/>
    <property type="match status" value="2"/>
</dbReference>
<organism evidence="2 3">
    <name type="scientific">Draconibacterium sediminis</name>
    <dbReference type="NCBI Taxonomy" id="1544798"/>
    <lineage>
        <taxon>Bacteria</taxon>
        <taxon>Pseudomonadati</taxon>
        <taxon>Bacteroidota</taxon>
        <taxon>Bacteroidia</taxon>
        <taxon>Marinilabiliales</taxon>
        <taxon>Prolixibacteraceae</taxon>
        <taxon>Draconibacterium</taxon>
    </lineage>
</organism>
<dbReference type="PROSITE" id="PS51186">
    <property type="entry name" value="GNAT"/>
    <property type="match status" value="2"/>
</dbReference>
<dbReference type="Gene3D" id="3.40.630.30">
    <property type="match status" value="2"/>
</dbReference>
<accession>A0A0D8JB84</accession>
<keyword evidence="3" id="KW-1185">Reference proteome</keyword>
<evidence type="ECO:0000313" key="2">
    <source>
        <dbReference type="EMBL" id="KJF44182.1"/>
    </source>
</evidence>
<dbReference type="InterPro" id="IPR016181">
    <property type="entry name" value="Acyl_CoA_acyltransferase"/>
</dbReference>
<evidence type="ECO:0000313" key="3">
    <source>
        <dbReference type="Proteomes" id="UP000032544"/>
    </source>
</evidence>
<evidence type="ECO:0000259" key="1">
    <source>
        <dbReference type="PROSITE" id="PS51186"/>
    </source>
</evidence>
<dbReference type="AlphaFoldDB" id="A0A0D8JB84"/>
<dbReference type="InterPro" id="IPR000182">
    <property type="entry name" value="GNAT_dom"/>
</dbReference>
<name>A0A0D8JB84_9BACT</name>
<dbReference type="Proteomes" id="UP000032544">
    <property type="component" value="Unassembled WGS sequence"/>
</dbReference>
<dbReference type="GO" id="GO:0016747">
    <property type="term" value="F:acyltransferase activity, transferring groups other than amino-acyl groups"/>
    <property type="evidence" value="ECO:0007669"/>
    <property type="project" value="InterPro"/>
</dbReference>
<dbReference type="OrthoDB" id="4228396at2"/>
<comment type="caution">
    <text evidence="2">The sequence shown here is derived from an EMBL/GenBank/DDBJ whole genome shotgun (WGS) entry which is preliminary data.</text>
</comment>
<dbReference type="InterPro" id="IPR050276">
    <property type="entry name" value="MshD_Acetyltransferase"/>
</dbReference>
<dbReference type="Pfam" id="PF00583">
    <property type="entry name" value="Acetyltransf_1"/>
    <property type="match status" value="1"/>
</dbReference>
<reference evidence="2 3" key="1">
    <citation type="submission" date="2014-09" db="EMBL/GenBank/DDBJ databases">
        <title>Draft Genome Sequence of Draconibacterium sp. JN14CK-3.</title>
        <authorList>
            <person name="Dong C."/>
            <person name="Lai Q."/>
            <person name="Shao Z."/>
        </authorList>
    </citation>
    <scope>NUCLEOTIDE SEQUENCE [LARGE SCALE GENOMIC DNA]</scope>
    <source>
        <strain evidence="2 3">JN14CK-3</strain>
    </source>
</reference>
<gene>
    <name evidence="2" type="ORF">LH29_01245</name>
</gene>
<feature type="domain" description="N-acetyltransferase" evidence="1">
    <location>
        <begin position="154"/>
        <end position="278"/>
    </location>
</feature>
<dbReference type="RefSeq" id="WP_045025745.1">
    <property type="nucleotide sequence ID" value="NZ_JRHC01000001.1"/>
</dbReference>
<proteinExistence type="predicted"/>
<dbReference type="CDD" id="cd04301">
    <property type="entry name" value="NAT_SF"/>
    <property type="match status" value="1"/>
</dbReference>